<dbReference type="Proteomes" id="UP001186452">
    <property type="component" value="Unassembled WGS sequence"/>
</dbReference>
<keyword evidence="2" id="KW-1185">Reference proteome</keyword>
<evidence type="ECO:0000313" key="2">
    <source>
        <dbReference type="Proteomes" id="UP001186452"/>
    </source>
</evidence>
<dbReference type="RefSeq" id="WP_317522811.1">
    <property type="nucleotide sequence ID" value="NZ_JAWJZI010000005.1"/>
</dbReference>
<reference evidence="1 2" key="1">
    <citation type="submission" date="2023-10" db="EMBL/GenBank/DDBJ databases">
        <title>Marine bacteria isolated from horseshoe crab.</title>
        <authorList>
            <person name="Cheng T.H."/>
        </authorList>
    </citation>
    <scope>NUCLEOTIDE SEQUENCE [LARGE SCALE GENOMIC DNA]</scope>
    <source>
        <strain evidence="1 2">HSC6</strain>
    </source>
</reference>
<gene>
    <name evidence="1" type="ORF">R2X38_13575</name>
</gene>
<organism evidence="1 2">
    <name type="scientific">Photobacterium rosenbergii</name>
    <dbReference type="NCBI Taxonomy" id="294936"/>
    <lineage>
        <taxon>Bacteria</taxon>
        <taxon>Pseudomonadati</taxon>
        <taxon>Pseudomonadota</taxon>
        <taxon>Gammaproteobacteria</taxon>
        <taxon>Vibrionales</taxon>
        <taxon>Vibrionaceae</taxon>
        <taxon>Photobacterium</taxon>
    </lineage>
</organism>
<sequence length="158" mass="18539">MGASNDFNANLELQHIYLEVYSERYHSLKQYLEAYYCYRHNLVTRQGKPDWQQIFSFAKASKQAKQCKARKDTIKELVLPLSVLTGMLKVLVRDDELTVEAIGTLLDENLDYVILSRNEWHSLCELGLDNRMPPAFYQPDNPDYQDHMSRFNLAEIQF</sequence>
<protein>
    <submittedName>
        <fullName evidence="1">Uncharacterized protein</fullName>
    </submittedName>
</protein>
<dbReference type="EMBL" id="JAWJZI010000005">
    <property type="protein sequence ID" value="MDV5170027.1"/>
    <property type="molecule type" value="Genomic_DNA"/>
</dbReference>
<name>A0ABU3ZIW7_9GAMM</name>
<comment type="caution">
    <text evidence="1">The sequence shown here is derived from an EMBL/GenBank/DDBJ whole genome shotgun (WGS) entry which is preliminary data.</text>
</comment>
<evidence type="ECO:0000313" key="1">
    <source>
        <dbReference type="EMBL" id="MDV5170027.1"/>
    </source>
</evidence>
<accession>A0ABU3ZIW7</accession>
<proteinExistence type="predicted"/>